<dbReference type="InterPro" id="IPR011032">
    <property type="entry name" value="GroES-like_sf"/>
</dbReference>
<accession>A0ABR2Y9J3</accession>
<dbReference type="InterPro" id="IPR013149">
    <property type="entry name" value="ADH-like_C"/>
</dbReference>
<dbReference type="EMBL" id="JARVKM010000001">
    <property type="protein sequence ID" value="KAK9783897.1"/>
    <property type="molecule type" value="Genomic_DNA"/>
</dbReference>
<evidence type="ECO:0000313" key="3">
    <source>
        <dbReference type="Proteomes" id="UP001465668"/>
    </source>
</evidence>
<dbReference type="Pfam" id="PF00107">
    <property type="entry name" value="ADH_zinc_N"/>
    <property type="match status" value="1"/>
</dbReference>
<feature type="domain" description="Enoyl reductase (ER)" evidence="1">
    <location>
        <begin position="507"/>
        <end position="821"/>
    </location>
</feature>
<dbReference type="Pfam" id="PF00067">
    <property type="entry name" value="p450"/>
    <property type="match status" value="1"/>
</dbReference>
<evidence type="ECO:0000259" key="1">
    <source>
        <dbReference type="SMART" id="SM00829"/>
    </source>
</evidence>
<dbReference type="InterPro" id="IPR001128">
    <property type="entry name" value="Cyt_P450"/>
</dbReference>
<dbReference type="InterPro" id="IPR036291">
    <property type="entry name" value="NAD(P)-bd_dom_sf"/>
</dbReference>
<dbReference type="Proteomes" id="UP001465668">
    <property type="component" value="Unassembled WGS sequence"/>
</dbReference>
<dbReference type="SUPFAM" id="SSF50129">
    <property type="entry name" value="GroES-like"/>
    <property type="match status" value="1"/>
</dbReference>
<dbReference type="PANTHER" id="PTHR45033:SF3">
    <property type="entry name" value="DEHYDROGENASE, PUTATIVE (AFU_ORTHOLOGUE AFUA_2G13270)-RELATED"/>
    <property type="match status" value="1"/>
</dbReference>
<comment type="caution">
    <text evidence="2">The sequence shown here is derived from an EMBL/GenBank/DDBJ whole genome shotgun (WGS) entry which is preliminary data.</text>
</comment>
<dbReference type="CDD" id="cd05188">
    <property type="entry name" value="MDR"/>
    <property type="match status" value="1"/>
</dbReference>
<sequence length="823" mass="91795">MYYYLTALVTILVVYGIRILHRLWKNITIARAIGLPVVIVPIDQHHLLWLLVSPICRPYLQRTLPTPIWERLSLVIRGWEFHEKLRPFDQRSAQKGIRERSYVLVGLRSLEFWTADPEAADEVLHRVRDFEVPRALGFALGQYGPNVLTANGDQWVRHRRIITSVMDERLFRNVFEESQQQTLDLLDEVHHSSEISHLKETVISVETVELFDKMKRITIHVLLRSVMGVEVPWKGSDNDVTESDFRMTHEKSLAVVVTNLAGLGLLPTKVVTNWPAWIPGYRVMSWVGYAKLEVHKRSKQLLDQELHLDRRRLRNHRDDSSVCTRSAGTISSLAKLAARGIEHARPIEQEEETNDKGTESSYLSIFPQAKRITAFMMETVRLFSPVPHMHRECEGAQEIRTSTGAICLPAHTRVYFNAIALHLLPVWRDINRHADPTFVSTNTDRESLDEYAFRPSRWINAESADHAIYRPPKGTFVPWAMSPRVCPGQKMAQVEFVAVISTLLRRHRIEAVQTGREDREDLEQLIPAHLIQSAFALADGHGVVVEAGPGCTLDLLGKSVVLTPCRGWGQSPDGPEDWSQFSTIGGTGPHHSLGAAQHFVVVQESEVEPCPDHLSAVEGAALPSCGLTAWRALVAKSGNAQPGRNILVTGIGGGVALQILQFGVALGCNIYVTSSSADKIQRAQALGAKAGVIYKNDEWPKELLGMLPAERPFLDAVIDGAGGDIVIKAITMLKPGGIISSYGMTRAPVMDWPMQAVLKNIELRGSTLGSRTEFTDMVKFVGQKQIRPIVCRTVKGLDCVDAIDGLFDELKAGKQFGKLVIEL</sequence>
<evidence type="ECO:0000313" key="2">
    <source>
        <dbReference type="EMBL" id="KAK9783897.1"/>
    </source>
</evidence>
<dbReference type="InterPro" id="IPR052711">
    <property type="entry name" value="Zinc_ADH-like"/>
</dbReference>
<dbReference type="InterPro" id="IPR036396">
    <property type="entry name" value="Cyt_P450_sf"/>
</dbReference>
<organism evidence="2 3">
    <name type="scientific">Seiridium cardinale</name>
    <dbReference type="NCBI Taxonomy" id="138064"/>
    <lineage>
        <taxon>Eukaryota</taxon>
        <taxon>Fungi</taxon>
        <taxon>Dikarya</taxon>
        <taxon>Ascomycota</taxon>
        <taxon>Pezizomycotina</taxon>
        <taxon>Sordariomycetes</taxon>
        <taxon>Xylariomycetidae</taxon>
        <taxon>Amphisphaeriales</taxon>
        <taxon>Sporocadaceae</taxon>
        <taxon>Seiridium</taxon>
    </lineage>
</organism>
<dbReference type="PANTHER" id="PTHR45033">
    <property type="match status" value="1"/>
</dbReference>
<dbReference type="SUPFAM" id="SSF51735">
    <property type="entry name" value="NAD(P)-binding Rossmann-fold domains"/>
    <property type="match status" value="1"/>
</dbReference>
<reference evidence="2 3" key="1">
    <citation type="submission" date="2024-02" db="EMBL/GenBank/DDBJ databases">
        <title>First draft genome assembly of two strains of Seiridium cardinale.</title>
        <authorList>
            <person name="Emiliani G."/>
            <person name="Scali E."/>
        </authorList>
    </citation>
    <scope>NUCLEOTIDE SEQUENCE [LARGE SCALE GENOMIC DNA]</scope>
    <source>
        <strain evidence="2 3">BM-138-000479</strain>
    </source>
</reference>
<protein>
    <submittedName>
        <fullName evidence="2">Cytochrome P450</fullName>
    </submittedName>
</protein>
<dbReference type="Gene3D" id="3.90.180.10">
    <property type="entry name" value="Medium-chain alcohol dehydrogenases, catalytic domain"/>
    <property type="match status" value="1"/>
</dbReference>
<dbReference type="InterPro" id="IPR020843">
    <property type="entry name" value="ER"/>
</dbReference>
<dbReference type="Gene3D" id="3.40.50.720">
    <property type="entry name" value="NAD(P)-binding Rossmann-like Domain"/>
    <property type="match status" value="1"/>
</dbReference>
<dbReference type="SMART" id="SM00829">
    <property type="entry name" value="PKS_ER"/>
    <property type="match status" value="1"/>
</dbReference>
<keyword evidence="3" id="KW-1185">Reference proteome</keyword>
<dbReference type="Gene3D" id="1.10.630.10">
    <property type="entry name" value="Cytochrome P450"/>
    <property type="match status" value="2"/>
</dbReference>
<name>A0ABR2Y9J3_9PEZI</name>
<dbReference type="SUPFAM" id="SSF48264">
    <property type="entry name" value="Cytochrome P450"/>
    <property type="match status" value="1"/>
</dbReference>
<gene>
    <name evidence="2" type="ORF">SCAR479_00456</name>
</gene>
<proteinExistence type="predicted"/>